<accession>A0ABN6MHK3</accession>
<dbReference type="SUPFAM" id="SSF51905">
    <property type="entry name" value="FAD/NAD(P)-binding domain"/>
    <property type="match status" value="1"/>
</dbReference>
<dbReference type="InterPro" id="IPR006311">
    <property type="entry name" value="TAT_signal"/>
</dbReference>
<dbReference type="EMBL" id="AP025564">
    <property type="protein sequence ID" value="BDE97459.1"/>
    <property type="molecule type" value="Genomic_DNA"/>
</dbReference>
<evidence type="ECO:0000313" key="7">
    <source>
        <dbReference type="Proteomes" id="UP001320544"/>
    </source>
</evidence>
<comment type="cofactor">
    <cofactor evidence="1">
        <name>FAD</name>
        <dbReference type="ChEBI" id="CHEBI:57692"/>
    </cofactor>
</comment>
<dbReference type="Pfam" id="PF00890">
    <property type="entry name" value="FAD_binding_2"/>
    <property type="match status" value="1"/>
</dbReference>
<evidence type="ECO:0000259" key="5">
    <source>
        <dbReference type="Pfam" id="PF00890"/>
    </source>
</evidence>
<dbReference type="PANTHER" id="PTHR43400">
    <property type="entry name" value="FUMARATE REDUCTASE"/>
    <property type="match status" value="1"/>
</dbReference>
<evidence type="ECO:0000313" key="6">
    <source>
        <dbReference type="EMBL" id="BDE97459.1"/>
    </source>
</evidence>
<protein>
    <submittedName>
        <fullName evidence="6">Fumarate reductase</fullName>
    </submittedName>
</protein>
<dbReference type="InterPro" id="IPR050315">
    <property type="entry name" value="FAD-oxidoreductase_2"/>
</dbReference>
<evidence type="ECO:0000256" key="2">
    <source>
        <dbReference type="ARBA" id="ARBA00022630"/>
    </source>
</evidence>
<feature type="domain" description="FAD-dependent oxidoreductase 2 FAD-binding" evidence="5">
    <location>
        <begin position="76"/>
        <end position="504"/>
    </location>
</feature>
<evidence type="ECO:0000256" key="1">
    <source>
        <dbReference type="ARBA" id="ARBA00001974"/>
    </source>
</evidence>
<dbReference type="Proteomes" id="UP001320544">
    <property type="component" value="Chromosome"/>
</dbReference>
<dbReference type="PROSITE" id="PS51318">
    <property type="entry name" value="TAT"/>
    <property type="match status" value="1"/>
</dbReference>
<dbReference type="InterPro" id="IPR019546">
    <property type="entry name" value="TAT_signal_bac_arc"/>
</dbReference>
<dbReference type="NCBIfam" id="TIGR01409">
    <property type="entry name" value="TAT_signal_seq"/>
    <property type="match status" value="1"/>
</dbReference>
<dbReference type="Gene3D" id="3.90.700.10">
    <property type="entry name" value="Succinate dehydrogenase/fumarate reductase flavoprotein, catalytic domain"/>
    <property type="match status" value="1"/>
</dbReference>
<gene>
    <name evidence="6" type="ORF">CE91St30_27920</name>
</gene>
<dbReference type="PROSITE" id="PS51257">
    <property type="entry name" value="PROKAR_LIPOPROTEIN"/>
    <property type="match status" value="1"/>
</dbReference>
<keyword evidence="4" id="KW-0560">Oxidoreductase</keyword>
<sequence>MEFNQSRRSFLKTTGAAVAGVAGVAAFGLSGCAANQNANAAADSASLPEGFTQADFDDSNVVVEPITEFDDEKTYDIVVVGAGTSGMPAVLTALEEGATVACLQKESTAIAQGGGDGGICLEASTEVGVLQWLQAWRESCNYRVNMDLARFFAYHSGETSMWMAKQSKAAGYPPADSWSLHFEFADGNYVTQTKNAFGVKPENNGTLVRALADYAETIGADIYYSTPGVQLIKEDGRITGVVGETKDHKRIRFNATKAVILATGDYQNNKSMISHFAPDLSRFACKQTNKTGDGILMSALAGGTMSPVGHSKQMHDMDAGPYMMIDIPFLAVNENGDRFMNEQVPMHFWDETLRYQDAEDPGKFCRIFDNNYVEAATAWGFKPTDRESLLKYVPGAVEDPTGVITDLIDTHRCDTLDELAEELGIPAANLKASVERYNELCETGEDVDFGKEKQYLAPIIEPPFWGIHQWIRLTAMCCGIKVDGNYQVTDAENNPIPGLYAVGFGAGDMCGDGDWSLYMGNMSCGSCMTSGRYATIHALTGDLVPSHPASWEETKNAEGYRKDEWLAAQDA</sequence>
<dbReference type="InterPro" id="IPR027477">
    <property type="entry name" value="Succ_DH/fumarate_Rdtase_cat_sf"/>
</dbReference>
<keyword evidence="7" id="KW-1185">Reference proteome</keyword>
<evidence type="ECO:0000256" key="3">
    <source>
        <dbReference type="ARBA" id="ARBA00022827"/>
    </source>
</evidence>
<dbReference type="PRINTS" id="PR00411">
    <property type="entry name" value="PNDRDTASEI"/>
</dbReference>
<dbReference type="InterPro" id="IPR036188">
    <property type="entry name" value="FAD/NAD-bd_sf"/>
</dbReference>
<dbReference type="RefSeq" id="WP_244386757.1">
    <property type="nucleotide sequence ID" value="NZ_AP025564.1"/>
</dbReference>
<dbReference type="SUPFAM" id="SSF56425">
    <property type="entry name" value="Succinate dehydrogenase/fumarate reductase flavoprotein, catalytic domain"/>
    <property type="match status" value="1"/>
</dbReference>
<proteinExistence type="predicted"/>
<reference evidence="6 7" key="1">
    <citation type="submission" date="2022-01" db="EMBL/GenBank/DDBJ databases">
        <title>Novel bile acid biosynthetic pathways are enriched in the microbiome of centenarians.</title>
        <authorList>
            <person name="Sato Y."/>
            <person name="Atarashi K."/>
            <person name="Plichta R.D."/>
            <person name="Arai Y."/>
            <person name="Sasajima S."/>
            <person name="Kearney M.S."/>
            <person name="Suda W."/>
            <person name="Takeshita K."/>
            <person name="Sasaki T."/>
            <person name="Okamoto S."/>
            <person name="Skelly N.A."/>
            <person name="Okamura Y."/>
            <person name="Vlamakis H."/>
            <person name="Li Y."/>
            <person name="Tanoue T."/>
            <person name="Takei H."/>
            <person name="Nittono H."/>
            <person name="Narushima S."/>
            <person name="Irie J."/>
            <person name="Itoh H."/>
            <person name="Moriya K."/>
            <person name="Sugiura Y."/>
            <person name="Suematsu M."/>
            <person name="Moritoki N."/>
            <person name="Shibata S."/>
            <person name="Littman R.D."/>
            <person name="Fischbach A.M."/>
            <person name="Uwamino Y."/>
            <person name="Inoue T."/>
            <person name="Honda A."/>
            <person name="Hattori M."/>
            <person name="Murai T."/>
            <person name="Xavier J.R."/>
            <person name="Hirose N."/>
            <person name="Honda K."/>
        </authorList>
    </citation>
    <scope>NUCLEOTIDE SEQUENCE [LARGE SCALE GENOMIC DNA]</scope>
    <source>
        <strain evidence="6 7">CE91-St30</strain>
    </source>
</reference>
<organism evidence="6 7">
    <name type="scientific">Raoultibacter timonensis</name>
    <dbReference type="NCBI Taxonomy" id="1907662"/>
    <lineage>
        <taxon>Bacteria</taxon>
        <taxon>Bacillati</taxon>
        <taxon>Actinomycetota</taxon>
        <taxon>Coriobacteriia</taxon>
        <taxon>Eggerthellales</taxon>
        <taxon>Eggerthellaceae</taxon>
        <taxon>Raoultibacter</taxon>
    </lineage>
</organism>
<dbReference type="InterPro" id="IPR003953">
    <property type="entry name" value="FAD-dep_OxRdtase_2_FAD-bd"/>
</dbReference>
<name>A0ABN6MHK3_9ACTN</name>
<evidence type="ECO:0000256" key="4">
    <source>
        <dbReference type="ARBA" id="ARBA00023002"/>
    </source>
</evidence>
<keyword evidence="2" id="KW-0285">Flavoprotein</keyword>
<dbReference type="Gene3D" id="3.50.50.60">
    <property type="entry name" value="FAD/NAD(P)-binding domain"/>
    <property type="match status" value="2"/>
</dbReference>
<dbReference type="PANTHER" id="PTHR43400:SF10">
    <property type="entry name" value="3-OXOSTEROID 1-DEHYDROGENASE"/>
    <property type="match status" value="1"/>
</dbReference>
<keyword evidence="3" id="KW-0274">FAD</keyword>